<dbReference type="Proteomes" id="UP000052020">
    <property type="component" value="Unassembled WGS sequence"/>
</dbReference>
<comment type="similarity">
    <text evidence="2">Belongs to the UPF0718 family.</text>
</comment>
<dbReference type="InterPro" id="IPR005524">
    <property type="entry name" value="DUF318"/>
</dbReference>
<evidence type="ECO:0000256" key="1">
    <source>
        <dbReference type="ARBA" id="ARBA00004651"/>
    </source>
</evidence>
<dbReference type="GO" id="GO:0005886">
    <property type="term" value="C:plasma membrane"/>
    <property type="evidence" value="ECO:0007669"/>
    <property type="project" value="UniProtKB-SubCell"/>
</dbReference>
<sequence>MDRRLKQLLLLLGAFVGAYFLPVGSRRVQGALVEAFAMLHMYAREHVLLCLVPALFIAGAIAVFVSKASVIKYFGPTANKLLSYSVASVSGAILAVCSCTVLPLFAGIYSRGAGIGPATAFLYSGPAINVLAIILTARVLGFEMGLARALGAIGFAFVAGVGMHLFFVREEREKAQRAQELVMPEGTGERSLGQTAAYFAVMVGILVFANWGKPVHNPSVWATIYRAKWGITAVLLVVLLLMVLRWFRKSELKEWTSSTWGFAWQILPLLFGGVLVAGFLLGRPGHMALIPEAWVARLVGGNSLSANLFAAMSGALMYFATLTEVPILQVLLGSGMGKGPALALLLAGPSLSLPNMLVIGGVMGARKTLVYVALVVVLATATGMFYGAIASQGG</sequence>
<dbReference type="EMBL" id="LIZY01000037">
    <property type="protein sequence ID" value="KPJ64202.1"/>
    <property type="molecule type" value="Genomic_DNA"/>
</dbReference>
<feature type="transmembrane region" description="Helical" evidence="7">
    <location>
        <begin position="46"/>
        <end position="65"/>
    </location>
</feature>
<keyword evidence="6 7" id="KW-0472">Membrane</keyword>
<reference evidence="8 9" key="1">
    <citation type="journal article" date="2015" name="Microbiome">
        <title>Genomic resolution of linkages in carbon, nitrogen, and sulfur cycling among widespread estuary sediment bacteria.</title>
        <authorList>
            <person name="Baker B.J."/>
            <person name="Lazar C.S."/>
            <person name="Teske A.P."/>
            <person name="Dick G.J."/>
        </authorList>
    </citation>
    <scope>NUCLEOTIDE SEQUENCE [LARGE SCALE GENOMIC DNA]</scope>
    <source>
        <strain evidence="8">DG_56</strain>
    </source>
</reference>
<feature type="transmembrane region" description="Helical" evidence="7">
    <location>
        <begin position="191"/>
        <end position="209"/>
    </location>
</feature>
<name>A0A0S7XP53_9BACT</name>
<dbReference type="PATRIC" id="fig|1704032.3.peg.210"/>
<feature type="transmembrane region" description="Helical" evidence="7">
    <location>
        <begin position="369"/>
        <end position="389"/>
    </location>
</feature>
<organism evidence="8 9">
    <name type="scientific">candidate division KD3-62 bacterium DG_56</name>
    <dbReference type="NCBI Taxonomy" id="1704032"/>
    <lineage>
        <taxon>Bacteria</taxon>
        <taxon>candidate division KD3-62</taxon>
    </lineage>
</organism>
<feature type="transmembrane region" description="Helical" evidence="7">
    <location>
        <begin position="149"/>
        <end position="167"/>
    </location>
</feature>
<evidence type="ECO:0000313" key="8">
    <source>
        <dbReference type="EMBL" id="KPJ64202.1"/>
    </source>
</evidence>
<keyword evidence="3" id="KW-1003">Cell membrane</keyword>
<protein>
    <submittedName>
        <fullName evidence="8">Permease</fullName>
    </submittedName>
</protein>
<feature type="transmembrane region" description="Helical" evidence="7">
    <location>
        <begin position="294"/>
        <end position="321"/>
    </location>
</feature>
<evidence type="ECO:0000256" key="6">
    <source>
        <dbReference type="ARBA" id="ARBA00023136"/>
    </source>
</evidence>
<evidence type="ECO:0000256" key="2">
    <source>
        <dbReference type="ARBA" id="ARBA00006386"/>
    </source>
</evidence>
<keyword evidence="5 7" id="KW-1133">Transmembrane helix</keyword>
<evidence type="ECO:0000313" key="9">
    <source>
        <dbReference type="Proteomes" id="UP000052020"/>
    </source>
</evidence>
<feature type="transmembrane region" description="Helical" evidence="7">
    <location>
        <begin position="229"/>
        <end position="247"/>
    </location>
</feature>
<feature type="transmembrane region" description="Helical" evidence="7">
    <location>
        <begin position="86"/>
        <end position="109"/>
    </location>
</feature>
<comment type="subcellular location">
    <subcellularLocation>
        <location evidence="1">Cell membrane</location>
        <topology evidence="1">Multi-pass membrane protein</topology>
    </subcellularLocation>
</comment>
<dbReference type="PANTHER" id="PTHR43299:SF1">
    <property type="entry name" value="UPF0718 PROTEIN YRAQ"/>
    <property type="match status" value="1"/>
</dbReference>
<accession>A0A0S7XP53</accession>
<gene>
    <name evidence="8" type="ORF">AMK68_02105</name>
</gene>
<dbReference type="PANTHER" id="PTHR43299">
    <property type="entry name" value="UPF0718 PROTEIN YRAQ"/>
    <property type="match status" value="1"/>
</dbReference>
<comment type="caution">
    <text evidence="8">The sequence shown here is derived from an EMBL/GenBank/DDBJ whole genome shotgun (WGS) entry which is preliminary data.</text>
</comment>
<feature type="transmembrane region" description="Helical" evidence="7">
    <location>
        <begin position="115"/>
        <end position="137"/>
    </location>
</feature>
<dbReference type="AlphaFoldDB" id="A0A0S7XP53"/>
<feature type="transmembrane region" description="Helical" evidence="7">
    <location>
        <begin position="262"/>
        <end position="282"/>
    </location>
</feature>
<dbReference type="Pfam" id="PF03773">
    <property type="entry name" value="ArsP_1"/>
    <property type="match status" value="1"/>
</dbReference>
<keyword evidence="4 7" id="KW-0812">Transmembrane</keyword>
<evidence type="ECO:0000256" key="5">
    <source>
        <dbReference type="ARBA" id="ARBA00022989"/>
    </source>
</evidence>
<proteinExistence type="inferred from homology"/>
<feature type="transmembrane region" description="Helical" evidence="7">
    <location>
        <begin position="341"/>
        <end position="362"/>
    </location>
</feature>
<evidence type="ECO:0000256" key="4">
    <source>
        <dbReference type="ARBA" id="ARBA00022692"/>
    </source>
</evidence>
<evidence type="ECO:0000256" key="3">
    <source>
        <dbReference type="ARBA" id="ARBA00022475"/>
    </source>
</evidence>
<evidence type="ECO:0000256" key="7">
    <source>
        <dbReference type="SAM" id="Phobius"/>
    </source>
</evidence>